<dbReference type="Ensembl" id="ENSNBRT00000016858.1">
    <property type="protein sequence ID" value="ENSNBRP00000016417.1"/>
    <property type="gene ID" value="ENSNBRG00000012686.1"/>
</dbReference>
<accession>A0A3Q4HHB0</accession>
<dbReference type="AlphaFoldDB" id="A0A3Q4HHB0"/>
<reference evidence="1" key="2">
    <citation type="submission" date="2025-09" db="UniProtKB">
        <authorList>
            <consortium name="Ensembl"/>
        </authorList>
    </citation>
    <scope>IDENTIFICATION</scope>
</reference>
<dbReference type="GeneTree" id="ENSGT00970000193614"/>
<evidence type="ECO:0000313" key="2">
    <source>
        <dbReference type="Proteomes" id="UP000261580"/>
    </source>
</evidence>
<keyword evidence="2" id="KW-1185">Reference proteome</keyword>
<protein>
    <recommendedName>
        <fullName evidence="3">HTH psq-type domain-containing protein</fullName>
    </recommendedName>
</protein>
<organism evidence="1 2">
    <name type="scientific">Neolamprologus brichardi</name>
    <name type="common">Fairy cichlid</name>
    <name type="synonym">Lamprologus brichardi</name>
    <dbReference type="NCBI Taxonomy" id="32507"/>
    <lineage>
        <taxon>Eukaryota</taxon>
        <taxon>Metazoa</taxon>
        <taxon>Chordata</taxon>
        <taxon>Craniata</taxon>
        <taxon>Vertebrata</taxon>
        <taxon>Euteleostomi</taxon>
        <taxon>Actinopterygii</taxon>
        <taxon>Neopterygii</taxon>
        <taxon>Teleostei</taxon>
        <taxon>Neoteleostei</taxon>
        <taxon>Acanthomorphata</taxon>
        <taxon>Ovalentaria</taxon>
        <taxon>Cichlomorphae</taxon>
        <taxon>Cichliformes</taxon>
        <taxon>Cichlidae</taxon>
        <taxon>African cichlids</taxon>
        <taxon>Pseudocrenilabrinae</taxon>
        <taxon>Lamprologini</taxon>
        <taxon>Neolamprologus</taxon>
    </lineage>
</organism>
<dbReference type="InterPro" id="IPR036388">
    <property type="entry name" value="WH-like_DNA-bd_sf"/>
</dbReference>
<dbReference type="Gene3D" id="1.10.10.10">
    <property type="entry name" value="Winged helix-like DNA-binding domain superfamily/Winged helix DNA-binding domain"/>
    <property type="match status" value="1"/>
</dbReference>
<reference evidence="1" key="1">
    <citation type="submission" date="2025-08" db="UniProtKB">
        <authorList>
            <consortium name="Ensembl"/>
        </authorList>
    </citation>
    <scope>IDENTIFICATION</scope>
</reference>
<proteinExistence type="predicted"/>
<dbReference type="Proteomes" id="UP000261580">
    <property type="component" value="Unassembled WGS sequence"/>
</dbReference>
<sequence>MRTSTLPAIVTAHQSRKGYKVISKQFKVHHSTLRKIVHKWKTFKSAVNLPKWSSRCIHPKVRPAVQRETTGNHIATSSSFK</sequence>
<dbReference type="InterPro" id="IPR009057">
    <property type="entry name" value="Homeodomain-like_sf"/>
</dbReference>
<name>A0A3Q4HHB0_NEOBR</name>
<dbReference type="Bgee" id="ENSNBRG00000012686">
    <property type="expression patterns" value="Expressed in camera-type eye and 1 other cell type or tissue"/>
</dbReference>
<dbReference type="SUPFAM" id="SSF46689">
    <property type="entry name" value="Homeodomain-like"/>
    <property type="match status" value="1"/>
</dbReference>
<evidence type="ECO:0008006" key="3">
    <source>
        <dbReference type="Google" id="ProtNLM"/>
    </source>
</evidence>
<evidence type="ECO:0000313" key="1">
    <source>
        <dbReference type="Ensembl" id="ENSNBRP00000016417.1"/>
    </source>
</evidence>